<feature type="compositionally biased region" description="Polar residues" evidence="1">
    <location>
        <begin position="405"/>
        <end position="414"/>
    </location>
</feature>
<dbReference type="Pfam" id="PF04468">
    <property type="entry name" value="PSP1"/>
    <property type="match status" value="1"/>
</dbReference>
<feature type="compositionally biased region" description="Polar residues" evidence="1">
    <location>
        <begin position="62"/>
        <end position="73"/>
    </location>
</feature>
<organism evidence="3 4">
    <name type="scientific">Phyllosticta paracitricarpa</name>
    <dbReference type="NCBI Taxonomy" id="2016321"/>
    <lineage>
        <taxon>Eukaryota</taxon>
        <taxon>Fungi</taxon>
        <taxon>Dikarya</taxon>
        <taxon>Ascomycota</taxon>
        <taxon>Pezizomycotina</taxon>
        <taxon>Dothideomycetes</taxon>
        <taxon>Dothideomycetes incertae sedis</taxon>
        <taxon>Botryosphaeriales</taxon>
        <taxon>Phyllostictaceae</taxon>
        <taxon>Phyllosticta</taxon>
    </lineage>
</organism>
<evidence type="ECO:0000259" key="2">
    <source>
        <dbReference type="PROSITE" id="PS51411"/>
    </source>
</evidence>
<evidence type="ECO:0000313" key="3">
    <source>
        <dbReference type="EMBL" id="KAK7610584.1"/>
    </source>
</evidence>
<feature type="compositionally biased region" description="Polar residues" evidence="1">
    <location>
        <begin position="876"/>
        <end position="887"/>
    </location>
</feature>
<dbReference type="PANTHER" id="PTHR43830">
    <property type="entry name" value="PROTEIN PSP1"/>
    <property type="match status" value="1"/>
</dbReference>
<feature type="compositionally biased region" description="Polar residues" evidence="1">
    <location>
        <begin position="122"/>
        <end position="138"/>
    </location>
</feature>
<dbReference type="Proteomes" id="UP001367316">
    <property type="component" value="Unassembled WGS sequence"/>
</dbReference>
<feature type="region of interest" description="Disordered" evidence="1">
    <location>
        <begin position="838"/>
        <end position="887"/>
    </location>
</feature>
<feature type="compositionally biased region" description="Basic and acidic residues" evidence="1">
    <location>
        <begin position="861"/>
        <end position="874"/>
    </location>
</feature>
<dbReference type="PROSITE" id="PS51411">
    <property type="entry name" value="PSP1_C"/>
    <property type="match status" value="1"/>
</dbReference>
<accession>A0ABR1N9A1</accession>
<gene>
    <name evidence="3" type="ORF">JOL62DRAFT_104232</name>
</gene>
<feature type="region of interest" description="Disordered" evidence="1">
    <location>
        <begin position="391"/>
        <end position="414"/>
    </location>
</feature>
<sequence length="887" mass="95503">MASVPSTRPTQVNTKQSLGQKNGASALYLEKTLGQAPRGGSPHSEAIASSEDEREVVAKKPGSSTPATKSSQMLPPLRRGSWLQEVQAGPTARRPSQGGVSITSNNSQPSTPGEHGPWNPSGYKSASGAVSFNPSWPNESRREPPSRLTELPQPSSYFGSLLGAREELRSPGVESLGDESLQVRKAGRSQSYSVGQSEGLPDPSQGRARASFQAPRPSGLGDLREEDYSGQGGIPVSKAAPGPAPSALLKHALGVGVRHRASSTSINPGAWHPQRSQTYSESDFAVDEADDNEDADISGRRATNLLGRGLTDRRFSEMSPLRTDLTLISPRTPWNNPALPFDSIDEGSQSRRHSFAVASPSRNNLGHSLFGDASIEDDTMNVLRRVPSTSTAHVTQDLSQGALPSPSQVRSTNYSQDHEYAHFRTNSGDEETAIELGQAHDRAFAQSYFSGVGPAMRSAQTVSTGFTATSSNTLNPFAPPSVPRPTKHLYIVTFKCSRSDVYYIPDNVGLEVKAGDMVIVEGDRGQDLGQVAAVDVSLEAAKAHLKEAGEQHFRWLMMFSRHVQDRNSAANPNGMLAVSNGEQYGREGGMGPRPPLQSALGDDLRPKMLKRLAQGHEIQVLRDKEGAEAKAKRVCQQKAIEHGLTMEILDAEYQLDYKKLTFFYYADCYINFNHLVTDLFKIYKARIWMSAVNPASFATPSNALSQLPPPSNLGPGVTNSANGGAFGGSSSMAVGPTYGRGAFSSMYYRQSRHPRGRGNAYNRPAPRTPGGLEVSPTEAQHDYADSQSRQTYNYAHAPAYGGFNPVAPAYAPSWMQNAPPVNRYMPYQYGFGGPGPSHGGYPSHGGGYPAFSGQDNSGLRNHGDTSQHENEHDLANTLQGLSINRGP</sequence>
<dbReference type="InterPro" id="IPR007557">
    <property type="entry name" value="PSP1_C"/>
</dbReference>
<dbReference type="PANTHER" id="PTHR43830:SF3">
    <property type="entry name" value="PROTEIN PSP1"/>
    <property type="match status" value="1"/>
</dbReference>
<feature type="compositionally biased region" description="Gly residues" evidence="1">
    <location>
        <begin position="838"/>
        <end position="848"/>
    </location>
</feature>
<feature type="compositionally biased region" description="Polar residues" evidence="1">
    <location>
        <begin position="98"/>
        <end position="111"/>
    </location>
</feature>
<feature type="region of interest" description="Disordered" evidence="1">
    <location>
        <begin position="1"/>
        <end position="245"/>
    </location>
</feature>
<proteinExistence type="predicted"/>
<keyword evidence="4" id="KW-1185">Reference proteome</keyword>
<feature type="domain" description="PSP1 C-terminal" evidence="2">
    <location>
        <begin position="607"/>
        <end position="692"/>
    </location>
</feature>
<dbReference type="EMBL" id="JBBPBF010000017">
    <property type="protein sequence ID" value="KAK7610584.1"/>
    <property type="molecule type" value="Genomic_DNA"/>
</dbReference>
<feature type="region of interest" description="Disordered" evidence="1">
    <location>
        <begin position="753"/>
        <end position="786"/>
    </location>
</feature>
<feature type="compositionally biased region" description="Polar residues" evidence="1">
    <location>
        <begin position="1"/>
        <end position="23"/>
    </location>
</feature>
<evidence type="ECO:0000313" key="4">
    <source>
        <dbReference type="Proteomes" id="UP001367316"/>
    </source>
</evidence>
<evidence type="ECO:0000256" key="1">
    <source>
        <dbReference type="SAM" id="MobiDB-lite"/>
    </source>
</evidence>
<protein>
    <recommendedName>
        <fullName evidence="2">PSP1 C-terminal domain-containing protein</fullName>
    </recommendedName>
</protein>
<dbReference type="InterPro" id="IPR047767">
    <property type="entry name" value="PSP1-like"/>
</dbReference>
<reference evidence="3 4" key="1">
    <citation type="submission" date="2024-04" db="EMBL/GenBank/DDBJ databases">
        <title>Phyllosticta paracitricarpa is synonymous to the EU quarantine fungus P. citricarpa based on phylogenomic analyses.</title>
        <authorList>
            <consortium name="Lawrence Berkeley National Laboratory"/>
            <person name="Van ingen-buijs V.A."/>
            <person name="Van westerhoven A.C."/>
            <person name="Haridas S."/>
            <person name="Skiadas P."/>
            <person name="Martin F."/>
            <person name="Groenewald J.Z."/>
            <person name="Crous P.W."/>
            <person name="Seidl M.F."/>
        </authorList>
    </citation>
    <scope>NUCLEOTIDE SEQUENCE [LARGE SCALE GENOMIC DNA]</scope>
    <source>
        <strain evidence="3 4">CBS 141358</strain>
    </source>
</reference>
<name>A0ABR1N9A1_9PEZI</name>
<comment type="caution">
    <text evidence="3">The sequence shown here is derived from an EMBL/GenBank/DDBJ whole genome shotgun (WGS) entry which is preliminary data.</text>
</comment>